<dbReference type="EMBL" id="CAJNOI010000002">
    <property type="protein sequence ID" value="CAF0728317.1"/>
    <property type="molecule type" value="Genomic_DNA"/>
</dbReference>
<dbReference type="EMBL" id="CAJNOM010000014">
    <property type="protein sequence ID" value="CAF0794162.1"/>
    <property type="molecule type" value="Genomic_DNA"/>
</dbReference>
<dbReference type="OrthoDB" id="10011821at2759"/>
<dbReference type="Proteomes" id="UP000663877">
    <property type="component" value="Unassembled WGS sequence"/>
</dbReference>
<evidence type="ECO:0000313" key="3">
    <source>
        <dbReference type="EMBL" id="CAF0794162.1"/>
    </source>
</evidence>
<name>A0A813N6P3_9BILA</name>
<accession>A0A813N6P3</accession>
<gene>
    <name evidence="2" type="ORF">BJG266_LOCUS971</name>
    <name evidence="3" type="ORF">QVE165_LOCUS3862</name>
</gene>
<comment type="caution">
    <text evidence="2">The sequence shown here is derived from an EMBL/GenBank/DDBJ whole genome shotgun (WGS) entry which is preliminary data.</text>
</comment>
<feature type="transmembrane region" description="Helical" evidence="1">
    <location>
        <begin position="110"/>
        <end position="132"/>
    </location>
</feature>
<organism evidence="2 5">
    <name type="scientific">Adineta steineri</name>
    <dbReference type="NCBI Taxonomy" id="433720"/>
    <lineage>
        <taxon>Eukaryota</taxon>
        <taxon>Metazoa</taxon>
        <taxon>Spiralia</taxon>
        <taxon>Gnathifera</taxon>
        <taxon>Rotifera</taxon>
        <taxon>Eurotatoria</taxon>
        <taxon>Bdelloidea</taxon>
        <taxon>Adinetida</taxon>
        <taxon>Adinetidae</taxon>
        <taxon>Adineta</taxon>
    </lineage>
</organism>
<dbReference type="Proteomes" id="UP000663832">
    <property type="component" value="Unassembled WGS sequence"/>
</dbReference>
<feature type="transmembrane region" description="Helical" evidence="1">
    <location>
        <begin position="152"/>
        <end position="176"/>
    </location>
</feature>
<dbReference type="AlphaFoldDB" id="A0A813N6P3"/>
<keyword evidence="1" id="KW-0472">Membrane</keyword>
<keyword evidence="1" id="KW-1133">Transmembrane helix</keyword>
<evidence type="ECO:0000313" key="2">
    <source>
        <dbReference type="EMBL" id="CAF0728317.1"/>
    </source>
</evidence>
<keyword evidence="1" id="KW-0812">Transmembrane</keyword>
<sequence>MSLALHGHHILLIATLAFTTAVLTLNWYENSEKSIHINVFQICSNFSTLKTCRWIFSIQSVKSSFEEIKIISLILTASFAITCVGISLIGLLLGSWYIQRRGHDNESRCLIVLTMLMNLLSFLFSCGVWTMMLTTNLQQENFGTTDIRLKDFGFSFWINIGSSVLYLYALIIYLIAICKN</sequence>
<evidence type="ECO:0000313" key="5">
    <source>
        <dbReference type="Proteomes" id="UP000663877"/>
    </source>
</evidence>
<keyword evidence="4" id="KW-1185">Reference proteome</keyword>
<evidence type="ECO:0000313" key="4">
    <source>
        <dbReference type="Proteomes" id="UP000663832"/>
    </source>
</evidence>
<feature type="transmembrane region" description="Helical" evidence="1">
    <location>
        <begin position="70"/>
        <end position="98"/>
    </location>
</feature>
<feature type="transmembrane region" description="Helical" evidence="1">
    <location>
        <begin position="9"/>
        <end position="28"/>
    </location>
</feature>
<protein>
    <submittedName>
        <fullName evidence="2">Uncharacterized protein</fullName>
    </submittedName>
</protein>
<evidence type="ECO:0000256" key="1">
    <source>
        <dbReference type="SAM" id="Phobius"/>
    </source>
</evidence>
<dbReference type="Gene3D" id="1.20.140.150">
    <property type="match status" value="1"/>
</dbReference>
<reference evidence="2" key="1">
    <citation type="submission" date="2021-02" db="EMBL/GenBank/DDBJ databases">
        <authorList>
            <person name="Nowell W R."/>
        </authorList>
    </citation>
    <scope>NUCLEOTIDE SEQUENCE</scope>
</reference>
<proteinExistence type="predicted"/>